<dbReference type="Pfam" id="PF13640">
    <property type="entry name" value="2OG-FeII_Oxy_3"/>
    <property type="match status" value="1"/>
</dbReference>
<organism evidence="4 5">
    <name type="scientific">Fusarium globosum</name>
    <dbReference type="NCBI Taxonomy" id="78864"/>
    <lineage>
        <taxon>Eukaryota</taxon>
        <taxon>Fungi</taxon>
        <taxon>Dikarya</taxon>
        <taxon>Ascomycota</taxon>
        <taxon>Pezizomycotina</taxon>
        <taxon>Sordariomycetes</taxon>
        <taxon>Hypocreomycetidae</taxon>
        <taxon>Hypocreales</taxon>
        <taxon>Nectriaceae</taxon>
        <taxon>Fusarium</taxon>
        <taxon>Fusarium fujikuroi species complex</taxon>
    </lineage>
</organism>
<sequence length="1165" mass="131294">MRFPIFTSIVFTLTTHSATAYRPWNSTIPESFNEECRKVLSTEIDCPYFLRRERVDDGYYLKGERAEAYCSSSCRSSLGQYSADLTAACVNEDIWGENTGPQAALDFSMSLLAAQMILCVADEEGPCLEALYKRERDLCSECGLKVAYLSAMFEFKKPLNISSKQFMCLQENCAKEPGTNTTFGLLSSKSLIVTVSRDMALDNPATVSGSGSDNDEDKQSGANNSSTMATNDDFKVDLLKAIKDVKIVGKFAFDQEIEIPEDFSISVRGVGDIKLPLKKAQAVKIITQARQAPFGKGSDTIVDTSVRKTWELDPEQFTIGGEEWSNYLKELCELVAQKMGIKTPVHAELYKMLLYEKGAMFKAHTDTEKIPDMFGTLVVSLPSKHKGGEVVLEHCDEEFIYESSKSQASCAAWYSDVHHEVLPVASGYRWVLTYNLAIGQSSPRTFDAFSEAKLRPLSECVKGWLAQEQKDRKTPYACHVLDHEYTQANISQKSLKGADMTRFMALQQALEGYPVTIYLALLEGEEIGMVDFAEPEMQAFYPLSLALSRTIDTYPDPFKGYHPSLYSVDETVCRLKTLRDLQGETVTDELVVTENCILDPSAFKGVKSEKAYEFSGNSGTTATHWYRRGTIVIVPHDSVAGLLSQLDDRFCHSSPEMQIKYIVHLCSQPDVQDHLINTMAELVENAMPKLETNPDLMKNKSVLSKVIKIALQHKRYQIVEDVLAKFYKMLPSDLFIWFRQWVIEPDDDDKTLDNFNKLKEGLSLAMASQGGLPHKHKIVSHFVPLPSVLPTDALPTPGPILEWTRQTLQNLLDGDDPTEVTADDALPVVDFALYFESKIAFLKEFVVPLFEKFPLAPGFRFMTLARVMALIEEDKLPRQEGMDLYRTMAGSLIESQDFASLQHPTTIHEQSEKRKVPPWLTSKMWAQRWLGNAVTDNDMRDFFSGLLKASTKSGNVSGQFMSKITKQLGRFSEASFQLTWLPFLRSTIPLLEDESISLSTSTYKKFFSAVTRGILDNFLGPEPREPWTWALAGVPCDCSDCERVSAFLRHHTKMSEEYPMNKPRRTHVQQVLEKAGVGCSIQTRRDTSPYPLVVTKTSRPQGVKLEAWNKRRDQVLEEFDQIQPHHLKKLLGKEYETIEQLRTGQKDQENLSQGPQTGEKRGIDE</sequence>
<evidence type="ECO:0000259" key="3">
    <source>
        <dbReference type="Pfam" id="PF13640"/>
    </source>
</evidence>
<comment type="caution">
    <text evidence="4">The sequence shown here is derived from an EMBL/GenBank/DDBJ whole genome shotgun (WGS) entry which is preliminary data.</text>
</comment>
<dbReference type="PANTHER" id="PTHR33099:SF7">
    <property type="entry name" value="MYND-TYPE DOMAIN-CONTAINING PROTEIN"/>
    <property type="match status" value="1"/>
</dbReference>
<proteinExistence type="predicted"/>
<dbReference type="InterPro" id="IPR044862">
    <property type="entry name" value="Pro_4_hyd_alph_FE2OG_OXY"/>
</dbReference>
<reference evidence="4 5" key="1">
    <citation type="submission" date="2020-05" db="EMBL/GenBank/DDBJ databases">
        <title>Identification and distribution of gene clusters putatively required for synthesis of sphingolipid metabolism inhibitors in phylogenetically diverse species of the filamentous fungus Fusarium.</title>
        <authorList>
            <person name="Kim H.-S."/>
            <person name="Busman M."/>
            <person name="Brown D.W."/>
            <person name="Divon H."/>
            <person name="Uhlig S."/>
            <person name="Proctor R.H."/>
        </authorList>
    </citation>
    <scope>NUCLEOTIDE SEQUENCE [LARGE SCALE GENOMIC DNA]</scope>
    <source>
        <strain evidence="4 5">NRRL 26131</strain>
    </source>
</reference>
<dbReference type="Gene3D" id="2.60.120.620">
    <property type="entry name" value="q2cbj1_9rhob like domain"/>
    <property type="match status" value="1"/>
</dbReference>
<dbReference type="Proteomes" id="UP000532311">
    <property type="component" value="Unassembled WGS sequence"/>
</dbReference>
<feature type="region of interest" description="Disordered" evidence="1">
    <location>
        <begin position="1140"/>
        <end position="1165"/>
    </location>
</feature>
<protein>
    <recommendedName>
        <fullName evidence="3">Prolyl 4-hydroxylase alpha subunit Fe(2+) 2OG dioxygenase domain-containing protein</fullName>
    </recommendedName>
</protein>
<dbReference type="AlphaFoldDB" id="A0A8H6D2G1"/>
<dbReference type="EMBL" id="JAAQPF010000508">
    <property type="protein sequence ID" value="KAF5700860.1"/>
    <property type="molecule type" value="Genomic_DNA"/>
</dbReference>
<accession>A0A8H6D2G1</accession>
<evidence type="ECO:0000313" key="4">
    <source>
        <dbReference type="EMBL" id="KAF5700860.1"/>
    </source>
</evidence>
<keyword evidence="2" id="KW-0732">Signal</keyword>
<evidence type="ECO:0000256" key="1">
    <source>
        <dbReference type="SAM" id="MobiDB-lite"/>
    </source>
</evidence>
<feature type="signal peptide" evidence="2">
    <location>
        <begin position="1"/>
        <end position="20"/>
    </location>
</feature>
<feature type="domain" description="Prolyl 4-hydroxylase alpha subunit Fe(2+) 2OG dioxygenase" evidence="3">
    <location>
        <begin position="352"/>
        <end position="435"/>
    </location>
</feature>
<dbReference type="PANTHER" id="PTHR33099">
    <property type="entry name" value="FE2OG DIOXYGENASE DOMAIN-CONTAINING PROTEIN"/>
    <property type="match status" value="1"/>
</dbReference>
<evidence type="ECO:0000256" key="2">
    <source>
        <dbReference type="SAM" id="SignalP"/>
    </source>
</evidence>
<feature type="chain" id="PRO_5034075375" description="Prolyl 4-hydroxylase alpha subunit Fe(2+) 2OG dioxygenase domain-containing protein" evidence="2">
    <location>
        <begin position="21"/>
        <end position="1165"/>
    </location>
</feature>
<keyword evidence="5" id="KW-1185">Reference proteome</keyword>
<gene>
    <name evidence="4" type="ORF">FGLOB1_10507</name>
</gene>
<feature type="region of interest" description="Disordered" evidence="1">
    <location>
        <begin position="204"/>
        <end position="228"/>
    </location>
</feature>
<evidence type="ECO:0000313" key="5">
    <source>
        <dbReference type="Proteomes" id="UP000532311"/>
    </source>
</evidence>
<name>A0A8H6D2G1_9HYPO</name>